<evidence type="ECO:0000256" key="1">
    <source>
        <dbReference type="ARBA" id="ARBA00022737"/>
    </source>
</evidence>
<dbReference type="OrthoDB" id="1683831at2759"/>
<keyword evidence="5" id="KW-1185">Reference proteome</keyword>
<dbReference type="EMBL" id="CM007906">
    <property type="protein sequence ID" value="OTF85425.1"/>
    <property type="molecule type" value="Genomic_DNA"/>
</dbReference>
<reference evidence="4" key="2">
    <citation type="submission" date="2017-02" db="EMBL/GenBank/DDBJ databases">
        <title>Sunflower complete genome.</title>
        <authorList>
            <person name="Langlade N."/>
            <person name="Munos S."/>
        </authorList>
    </citation>
    <scope>NUCLEOTIDE SEQUENCE [LARGE SCALE GENOMIC DNA]</scope>
    <source>
        <tissue evidence="4">Leaves</tissue>
    </source>
</reference>
<dbReference type="GO" id="GO:0007166">
    <property type="term" value="P:cell surface receptor signaling pathway"/>
    <property type="evidence" value="ECO:0007669"/>
    <property type="project" value="InterPro"/>
</dbReference>
<evidence type="ECO:0000259" key="2">
    <source>
        <dbReference type="Pfam" id="PF25055"/>
    </source>
</evidence>
<dbReference type="PANTHER" id="PTHR46168">
    <property type="entry name" value="ARMADILLO REPEAT ONLY 4"/>
    <property type="match status" value="1"/>
</dbReference>
<name>A0A251RM39_HELAN</name>
<dbReference type="OMA" id="KLECADV"/>
<evidence type="ECO:0000313" key="5">
    <source>
        <dbReference type="Proteomes" id="UP000215914"/>
    </source>
</evidence>
<dbReference type="SMART" id="SM00185">
    <property type="entry name" value="ARM"/>
    <property type="match status" value="5"/>
</dbReference>
<dbReference type="STRING" id="4232.A0A251RM39"/>
<protein>
    <submittedName>
        <fullName evidence="3">Armadillo-like helical protein</fullName>
    </submittedName>
    <submittedName>
        <fullName evidence="4">Putative armadillo repeat only 4</fullName>
    </submittedName>
</protein>
<evidence type="ECO:0000313" key="3">
    <source>
        <dbReference type="EMBL" id="KAF5754083.1"/>
    </source>
</evidence>
<dbReference type="InterPro" id="IPR000225">
    <property type="entry name" value="Armadillo"/>
</dbReference>
<dbReference type="Proteomes" id="UP000215914">
    <property type="component" value="Chromosome 17"/>
</dbReference>
<dbReference type="InterPro" id="IPR016024">
    <property type="entry name" value="ARM-type_fold"/>
</dbReference>
<dbReference type="InterPro" id="IPR011989">
    <property type="entry name" value="ARM-like"/>
</dbReference>
<dbReference type="PANTHER" id="PTHR46168:SF19">
    <property type="entry name" value="ARMADILLO-LIKE HELICAL PROTEIN"/>
    <property type="match status" value="1"/>
</dbReference>
<sequence length="608" mass="67822">MDRLFFHSTEPDDSQPPPIQTILSQPLVLTDRIRLAVSESKIYKLECTDVGKHVDHLTHMLRSTLRFADSSSTPLYERPIRRIFNDVSRTLTRALTLVRKCRHRGIIRRFVSIVSVSDFRKVVNLLDVSIGDMKWLISVFEACGEGERADGGIVLTLPPIASNDPILAWVWSCIASMYVSSVSLKVEAANELCNLARDSDRNKMVILEECGIAPLLKLLKDELVCETQVAGVKALFSIVNDQYRARAVFNEHGVPVIVQAFRNSAMVVQTEVAKLIARMAEQDRVCQEGFARENVIETLVTMLLANVFSDDRGRMSKFLRKSIGSAIEMNKQMEKGLVVSSSLGNKKAVSSSVWPRNKRDSTMDTSQMIVEFNTNCSGALWMLARGNVANCRKITETKGLLCLAKLIEKEKGELQINCLMTVMEITSAAEYNADIRRSAFKTSSHAAKAISDQLLRLINESDNPTIKIPAIKAIGHLARTYPARLVQVISPLVKQLCDMNPDVATESVITLGKFTCPENYLRAEHSKTIVDFEGVPHVLKMLRGNERTQYHALVLLCHLAMHAGKNEQFQHARVLTALEGVDKSVASQYASLKDLVAQAVRYLKMSGY</sequence>
<evidence type="ECO:0000313" key="4">
    <source>
        <dbReference type="EMBL" id="OTF85425.1"/>
    </source>
</evidence>
<feature type="domain" description="DUF7792" evidence="2">
    <location>
        <begin position="21"/>
        <end position="140"/>
    </location>
</feature>
<dbReference type="Gene3D" id="1.20.930.20">
    <property type="entry name" value="Adaptor protein Cbl, N-terminal domain"/>
    <property type="match status" value="1"/>
</dbReference>
<keyword evidence="1" id="KW-0677">Repeat</keyword>
<reference evidence="3" key="3">
    <citation type="submission" date="2020-06" db="EMBL/GenBank/DDBJ databases">
        <title>Helianthus annuus Genome sequencing and assembly Release 2.</title>
        <authorList>
            <person name="Gouzy J."/>
            <person name="Langlade N."/>
            <person name="Munos S."/>
        </authorList>
    </citation>
    <scope>NUCLEOTIDE SEQUENCE</scope>
    <source>
        <tissue evidence="3">Leaves</tissue>
    </source>
</reference>
<dbReference type="SUPFAM" id="SSF48371">
    <property type="entry name" value="ARM repeat"/>
    <property type="match status" value="1"/>
</dbReference>
<proteinExistence type="predicted"/>
<gene>
    <name evidence="4" type="primary">ARO4</name>
    <name evidence="4" type="ORF">HannXRQ_Chr17g0539771</name>
    <name evidence="3" type="ORF">HanXRQr2_Chr17g0787271</name>
</gene>
<reference evidence="3 5" key="1">
    <citation type="journal article" date="2017" name="Nature">
        <title>The sunflower genome provides insights into oil metabolism, flowering and Asterid evolution.</title>
        <authorList>
            <person name="Badouin H."/>
            <person name="Gouzy J."/>
            <person name="Grassa C.J."/>
            <person name="Murat F."/>
            <person name="Staton S.E."/>
            <person name="Cottret L."/>
            <person name="Lelandais-Briere C."/>
            <person name="Owens G.L."/>
            <person name="Carrere S."/>
            <person name="Mayjonade B."/>
            <person name="Legrand L."/>
            <person name="Gill N."/>
            <person name="Kane N.C."/>
            <person name="Bowers J.E."/>
            <person name="Hubner S."/>
            <person name="Bellec A."/>
            <person name="Berard A."/>
            <person name="Berges H."/>
            <person name="Blanchet N."/>
            <person name="Boniface M.C."/>
            <person name="Brunel D."/>
            <person name="Catrice O."/>
            <person name="Chaidir N."/>
            <person name="Claudel C."/>
            <person name="Donnadieu C."/>
            <person name="Faraut T."/>
            <person name="Fievet G."/>
            <person name="Helmstetter N."/>
            <person name="King M."/>
            <person name="Knapp S.J."/>
            <person name="Lai Z."/>
            <person name="Le Paslier M.C."/>
            <person name="Lippi Y."/>
            <person name="Lorenzon L."/>
            <person name="Mandel J.R."/>
            <person name="Marage G."/>
            <person name="Marchand G."/>
            <person name="Marquand E."/>
            <person name="Bret-Mestries E."/>
            <person name="Morien E."/>
            <person name="Nambeesan S."/>
            <person name="Nguyen T."/>
            <person name="Pegot-Espagnet P."/>
            <person name="Pouilly N."/>
            <person name="Raftis F."/>
            <person name="Sallet E."/>
            <person name="Schiex T."/>
            <person name="Thomas J."/>
            <person name="Vandecasteele C."/>
            <person name="Vares D."/>
            <person name="Vear F."/>
            <person name="Vautrin S."/>
            <person name="Crespi M."/>
            <person name="Mangin B."/>
            <person name="Burke J.M."/>
            <person name="Salse J."/>
            <person name="Munos S."/>
            <person name="Vincourt P."/>
            <person name="Rieseberg L.H."/>
            <person name="Langlade N.B."/>
        </authorList>
    </citation>
    <scope>NUCLEOTIDE SEQUENCE [LARGE SCALE GENOMIC DNA]</scope>
    <source>
        <strain evidence="5">cv. SF193</strain>
        <tissue evidence="3">Leaves</tissue>
    </source>
</reference>
<dbReference type="InterPro" id="IPR056694">
    <property type="entry name" value="DUF7792"/>
</dbReference>
<dbReference type="EMBL" id="MNCJ02000332">
    <property type="protein sequence ID" value="KAF5754083.1"/>
    <property type="molecule type" value="Genomic_DNA"/>
</dbReference>
<accession>A0A251RM39</accession>
<dbReference type="FunCoup" id="A0A251RM39">
    <property type="interactions" value="407"/>
</dbReference>
<dbReference type="InterPro" id="IPR036537">
    <property type="entry name" value="Adaptor_Cbl_N_dom_sf"/>
</dbReference>
<dbReference type="Gramene" id="mRNA:HanXRQr2_Chr17g0787271">
    <property type="protein sequence ID" value="CDS:HanXRQr2_Chr17g0787271.1"/>
    <property type="gene ID" value="HanXRQr2_Chr17g0787271"/>
</dbReference>
<dbReference type="Pfam" id="PF25055">
    <property type="entry name" value="DUF7792"/>
    <property type="match status" value="1"/>
</dbReference>
<dbReference type="AlphaFoldDB" id="A0A251RM39"/>
<organism evidence="4 5">
    <name type="scientific">Helianthus annuus</name>
    <name type="common">Common sunflower</name>
    <dbReference type="NCBI Taxonomy" id="4232"/>
    <lineage>
        <taxon>Eukaryota</taxon>
        <taxon>Viridiplantae</taxon>
        <taxon>Streptophyta</taxon>
        <taxon>Embryophyta</taxon>
        <taxon>Tracheophyta</taxon>
        <taxon>Spermatophyta</taxon>
        <taxon>Magnoliopsida</taxon>
        <taxon>eudicotyledons</taxon>
        <taxon>Gunneridae</taxon>
        <taxon>Pentapetalae</taxon>
        <taxon>asterids</taxon>
        <taxon>campanulids</taxon>
        <taxon>Asterales</taxon>
        <taxon>Asteraceae</taxon>
        <taxon>Asteroideae</taxon>
        <taxon>Heliantheae alliance</taxon>
        <taxon>Heliantheae</taxon>
        <taxon>Helianthus</taxon>
    </lineage>
</organism>
<dbReference type="InParanoid" id="A0A251RM39"/>
<dbReference type="Gene3D" id="1.25.10.10">
    <property type="entry name" value="Leucine-rich Repeat Variant"/>
    <property type="match status" value="2"/>
</dbReference>